<dbReference type="CDD" id="cd01018">
    <property type="entry name" value="ZntC"/>
    <property type="match status" value="1"/>
</dbReference>
<dbReference type="PRINTS" id="PR00690">
    <property type="entry name" value="ADHESNFAMILY"/>
</dbReference>
<dbReference type="RefSeq" id="WP_092914124.1">
    <property type="nucleotide sequence ID" value="NZ_FOXB01000058.1"/>
</dbReference>
<dbReference type="InterPro" id="IPR006127">
    <property type="entry name" value="ZnuA-like"/>
</dbReference>
<dbReference type="EMBL" id="FOXB01000058">
    <property type="protein sequence ID" value="SFP92493.1"/>
    <property type="molecule type" value="Genomic_DNA"/>
</dbReference>
<dbReference type="InterPro" id="IPR006129">
    <property type="entry name" value="AdhesinB"/>
</dbReference>
<proteinExistence type="inferred from homology"/>
<dbReference type="PANTHER" id="PTHR42953:SF3">
    <property type="entry name" value="HIGH-AFFINITY ZINC UPTAKE SYSTEM PROTEIN ZNUA"/>
    <property type="match status" value="1"/>
</dbReference>
<keyword evidence="2 4" id="KW-0813">Transport</keyword>
<dbReference type="STRING" id="223786.SAMN05216234_1583"/>
<dbReference type="InterPro" id="IPR050492">
    <property type="entry name" value="Bact_metal-bind_prot9"/>
</dbReference>
<accession>A0A1I5UB40</accession>
<comment type="similarity">
    <text evidence="1 4">Belongs to the bacterial solute-binding protein 9 family.</text>
</comment>
<evidence type="ECO:0000256" key="1">
    <source>
        <dbReference type="ARBA" id="ARBA00011028"/>
    </source>
</evidence>
<dbReference type="GO" id="GO:0007155">
    <property type="term" value="P:cell adhesion"/>
    <property type="evidence" value="ECO:0007669"/>
    <property type="project" value="InterPro"/>
</dbReference>
<dbReference type="OrthoDB" id="9810636at2"/>
<dbReference type="PRINTS" id="PR00691">
    <property type="entry name" value="ADHESINB"/>
</dbReference>
<organism evidence="5 6">
    <name type="scientific">Hydrogenimonas thermophila</name>
    <dbReference type="NCBI Taxonomy" id="223786"/>
    <lineage>
        <taxon>Bacteria</taxon>
        <taxon>Pseudomonadati</taxon>
        <taxon>Campylobacterota</taxon>
        <taxon>Epsilonproteobacteria</taxon>
        <taxon>Campylobacterales</taxon>
        <taxon>Hydrogenimonadaceae</taxon>
        <taxon>Hydrogenimonas</taxon>
    </lineage>
</organism>
<dbReference type="PANTHER" id="PTHR42953">
    <property type="entry name" value="HIGH-AFFINITY ZINC UPTAKE SYSTEM PROTEIN ZNUA-RELATED"/>
    <property type="match status" value="1"/>
</dbReference>
<sequence>MNRILVLCLLTFLPSLLFSKVNVVVSILPQKTFVKKIAGDLADVTVMVSPGASPATYEPKPSQMKKITKAQIYFSIGVPFEKAWLPRFKDQNQNINIIDTAEGIKKLPMQEHHHEANNHSSSTLDPHIWLSPSLVKIQAKNIADALKKIDPNHKTVYENNLNKFAQEIDELNRRLLKILKPCKGKAMMVFHPSWGYFAKDYGLEQIPIEVEGKEPKSKELVNIIHEAKEEGVKILFVQPQFSKRTAKVIATSIGAKIIEADPVALNWAENLIQIAKNICKANR</sequence>
<gene>
    <name evidence="5" type="ORF">SAMN05216234_1583</name>
</gene>
<evidence type="ECO:0000256" key="2">
    <source>
        <dbReference type="ARBA" id="ARBA00022448"/>
    </source>
</evidence>
<protein>
    <submittedName>
        <fullName evidence="5">Zinc transport system substrate-binding protein</fullName>
    </submittedName>
</protein>
<evidence type="ECO:0000256" key="4">
    <source>
        <dbReference type="RuleBase" id="RU003512"/>
    </source>
</evidence>
<dbReference type="GO" id="GO:0046872">
    <property type="term" value="F:metal ion binding"/>
    <property type="evidence" value="ECO:0007669"/>
    <property type="project" value="InterPro"/>
</dbReference>
<evidence type="ECO:0000313" key="6">
    <source>
        <dbReference type="Proteomes" id="UP000199227"/>
    </source>
</evidence>
<dbReference type="AlphaFoldDB" id="A0A1I5UB40"/>
<dbReference type="Proteomes" id="UP000199227">
    <property type="component" value="Unassembled WGS sequence"/>
</dbReference>
<evidence type="ECO:0000256" key="3">
    <source>
        <dbReference type="ARBA" id="ARBA00022729"/>
    </source>
</evidence>
<dbReference type="SUPFAM" id="SSF53807">
    <property type="entry name" value="Helical backbone' metal receptor"/>
    <property type="match status" value="1"/>
</dbReference>
<evidence type="ECO:0000313" key="5">
    <source>
        <dbReference type="EMBL" id="SFP92493.1"/>
    </source>
</evidence>
<name>A0A1I5UB40_9BACT</name>
<dbReference type="Pfam" id="PF01297">
    <property type="entry name" value="ZnuA"/>
    <property type="match status" value="1"/>
</dbReference>
<dbReference type="GO" id="GO:0030001">
    <property type="term" value="P:metal ion transport"/>
    <property type="evidence" value="ECO:0007669"/>
    <property type="project" value="InterPro"/>
</dbReference>
<keyword evidence="6" id="KW-1185">Reference proteome</keyword>
<dbReference type="Gene3D" id="3.40.50.1980">
    <property type="entry name" value="Nitrogenase molybdenum iron protein domain"/>
    <property type="match status" value="2"/>
</dbReference>
<reference evidence="5 6" key="1">
    <citation type="submission" date="2016-10" db="EMBL/GenBank/DDBJ databases">
        <authorList>
            <person name="de Groot N.N."/>
        </authorList>
    </citation>
    <scope>NUCLEOTIDE SEQUENCE [LARGE SCALE GENOMIC DNA]</scope>
    <source>
        <strain evidence="5 6">EP1-55-1</strain>
    </source>
</reference>
<keyword evidence="3" id="KW-0732">Signal</keyword>
<dbReference type="InterPro" id="IPR006128">
    <property type="entry name" value="Lipoprotein_PsaA-like"/>
</dbReference>